<keyword evidence="7 8" id="KW-0407">Ion channel</keyword>
<reference evidence="11" key="1">
    <citation type="journal article" date="2020" name="Nat. Commun.">
        <title>Large-scale genome sequencing of mycorrhizal fungi provides insights into the early evolution of symbiotic traits.</title>
        <authorList>
            <person name="Miyauchi S."/>
            <person name="Kiss E."/>
            <person name="Kuo A."/>
            <person name="Drula E."/>
            <person name="Kohler A."/>
            <person name="Sanchez-Garcia M."/>
            <person name="Morin E."/>
            <person name="Andreopoulos B."/>
            <person name="Barry K.W."/>
            <person name="Bonito G."/>
            <person name="Buee M."/>
            <person name="Carver A."/>
            <person name="Chen C."/>
            <person name="Cichocki N."/>
            <person name="Clum A."/>
            <person name="Culley D."/>
            <person name="Crous P.W."/>
            <person name="Fauchery L."/>
            <person name="Girlanda M."/>
            <person name="Hayes R.D."/>
            <person name="Keri Z."/>
            <person name="LaButti K."/>
            <person name="Lipzen A."/>
            <person name="Lombard V."/>
            <person name="Magnuson J."/>
            <person name="Maillard F."/>
            <person name="Murat C."/>
            <person name="Nolan M."/>
            <person name="Ohm R.A."/>
            <person name="Pangilinan J."/>
            <person name="Pereira M.F."/>
            <person name="Perotto S."/>
            <person name="Peter M."/>
            <person name="Pfister S."/>
            <person name="Riley R."/>
            <person name="Sitrit Y."/>
            <person name="Stielow J.B."/>
            <person name="Szollosi G."/>
            <person name="Zifcakova L."/>
            <person name="Stursova M."/>
            <person name="Spatafora J.W."/>
            <person name="Tedersoo L."/>
            <person name="Vaario L.M."/>
            <person name="Yamada A."/>
            <person name="Yan M."/>
            <person name="Wang P."/>
            <person name="Xu J."/>
            <person name="Bruns T."/>
            <person name="Baldrian P."/>
            <person name="Vilgalys R."/>
            <person name="Dunand C."/>
            <person name="Henrissat B."/>
            <person name="Grigoriev I.V."/>
            <person name="Hibbett D."/>
            <person name="Nagy L.G."/>
            <person name="Martin F.M."/>
        </authorList>
    </citation>
    <scope>NUCLEOTIDE SEQUENCE</scope>
    <source>
        <strain evidence="11">UP504</strain>
    </source>
</reference>
<comment type="subcellular location">
    <subcellularLocation>
        <location evidence="1">Membrane</location>
        <topology evidence="1">Multi-pass membrane protein</topology>
    </subcellularLocation>
</comment>
<feature type="transmembrane region" description="Helical" evidence="9">
    <location>
        <begin position="184"/>
        <end position="205"/>
    </location>
</feature>
<keyword evidence="4 9" id="KW-1133">Transmembrane helix</keyword>
<evidence type="ECO:0000256" key="7">
    <source>
        <dbReference type="ARBA" id="ARBA00023303"/>
    </source>
</evidence>
<gene>
    <name evidence="11" type="ORF">BS47DRAFT_654445</name>
</gene>
<dbReference type="InterPro" id="IPR003280">
    <property type="entry name" value="2pore_dom_K_chnl"/>
</dbReference>
<evidence type="ECO:0000256" key="4">
    <source>
        <dbReference type="ARBA" id="ARBA00022989"/>
    </source>
</evidence>
<dbReference type="Gene3D" id="1.10.287.70">
    <property type="match status" value="1"/>
</dbReference>
<comment type="similarity">
    <text evidence="8">Belongs to the two pore domain potassium channel (TC 1.A.1.8) family.</text>
</comment>
<dbReference type="PANTHER" id="PTHR11003:SF291">
    <property type="entry name" value="IP11374P"/>
    <property type="match status" value="1"/>
</dbReference>
<evidence type="ECO:0000256" key="3">
    <source>
        <dbReference type="ARBA" id="ARBA00022692"/>
    </source>
</evidence>
<keyword evidence="2 8" id="KW-0813">Transport</keyword>
<dbReference type="InterPro" id="IPR013099">
    <property type="entry name" value="K_chnl_dom"/>
</dbReference>
<evidence type="ECO:0000256" key="9">
    <source>
        <dbReference type="SAM" id="Phobius"/>
    </source>
</evidence>
<evidence type="ECO:0000313" key="11">
    <source>
        <dbReference type="EMBL" id="KAF9516555.1"/>
    </source>
</evidence>
<proteinExistence type="inferred from homology"/>
<dbReference type="GO" id="GO:0022841">
    <property type="term" value="F:potassium ion leak channel activity"/>
    <property type="evidence" value="ECO:0007669"/>
    <property type="project" value="TreeGrafter"/>
</dbReference>
<dbReference type="EMBL" id="MU128938">
    <property type="protein sequence ID" value="KAF9516555.1"/>
    <property type="molecule type" value="Genomic_DNA"/>
</dbReference>
<dbReference type="PANTHER" id="PTHR11003">
    <property type="entry name" value="POTASSIUM CHANNEL, SUBFAMILY K"/>
    <property type="match status" value="1"/>
</dbReference>
<feature type="domain" description="Potassium channel" evidence="10">
    <location>
        <begin position="1"/>
        <end position="42"/>
    </location>
</feature>
<evidence type="ECO:0000256" key="1">
    <source>
        <dbReference type="ARBA" id="ARBA00004141"/>
    </source>
</evidence>
<evidence type="ECO:0000259" key="10">
    <source>
        <dbReference type="Pfam" id="PF07885"/>
    </source>
</evidence>
<sequence length="375" mass="42593">MTTTMTVGYGDILPTTLPSKIISLFYFPIGITLVVMLVSLIRATALTSVNERFVRGLQAARRRRKEVLMKRQVEAGAAVRQGEMATGEQGDMPNDELDADGWQATEDHESYEKMLKAAAYRHNHAYTSEILLSSVAFIISWGVGAIVFKELEDWPFFTAFYFMFISYTAIGFGDYTPTTPGARAFYVAWGVVGMVILTVLISLIAEAWSTRYSNMLRKLVIRRHRTLQMDVEKAGDRDPNAAPPHISTVPSQQSRIFNDALAPANRVPLDIVREDLDILEQDVTDHASPVRLEMDFKRLLDDCEECLLALLNDDHDTIRKNLSKVLYERDRISDPETEKTLLKQEKDDIVKLMLLKHIHNEIVDIKRNVTLRKES</sequence>
<dbReference type="GO" id="GO:0030322">
    <property type="term" value="P:stabilization of membrane potential"/>
    <property type="evidence" value="ECO:0007669"/>
    <property type="project" value="TreeGrafter"/>
</dbReference>
<name>A0A9P6B412_9AGAM</name>
<dbReference type="SUPFAM" id="SSF81324">
    <property type="entry name" value="Voltage-gated potassium channels"/>
    <property type="match status" value="2"/>
</dbReference>
<organism evidence="11 12">
    <name type="scientific">Hydnum rufescens UP504</name>
    <dbReference type="NCBI Taxonomy" id="1448309"/>
    <lineage>
        <taxon>Eukaryota</taxon>
        <taxon>Fungi</taxon>
        <taxon>Dikarya</taxon>
        <taxon>Basidiomycota</taxon>
        <taxon>Agaricomycotina</taxon>
        <taxon>Agaricomycetes</taxon>
        <taxon>Cantharellales</taxon>
        <taxon>Hydnaceae</taxon>
        <taxon>Hydnum</taxon>
    </lineage>
</organism>
<comment type="caution">
    <text evidence="11">The sequence shown here is derived from an EMBL/GenBank/DDBJ whole genome shotgun (WGS) entry which is preliminary data.</text>
</comment>
<keyword evidence="5 8" id="KW-0406">Ion transport</keyword>
<evidence type="ECO:0000313" key="12">
    <source>
        <dbReference type="Proteomes" id="UP000886523"/>
    </source>
</evidence>
<evidence type="ECO:0000256" key="5">
    <source>
        <dbReference type="ARBA" id="ARBA00023065"/>
    </source>
</evidence>
<dbReference type="PRINTS" id="PR01333">
    <property type="entry name" value="2POREKCHANEL"/>
</dbReference>
<evidence type="ECO:0000256" key="8">
    <source>
        <dbReference type="RuleBase" id="RU003857"/>
    </source>
</evidence>
<dbReference type="AlphaFoldDB" id="A0A9P6B412"/>
<dbReference type="OrthoDB" id="297496at2759"/>
<feature type="domain" description="Potassium channel" evidence="10">
    <location>
        <begin position="138"/>
        <end position="207"/>
    </location>
</feature>
<evidence type="ECO:0000256" key="6">
    <source>
        <dbReference type="ARBA" id="ARBA00023136"/>
    </source>
</evidence>
<dbReference type="Pfam" id="PF07885">
    <property type="entry name" value="Ion_trans_2"/>
    <property type="match status" value="2"/>
</dbReference>
<dbReference type="GO" id="GO:0005886">
    <property type="term" value="C:plasma membrane"/>
    <property type="evidence" value="ECO:0007669"/>
    <property type="project" value="TreeGrafter"/>
</dbReference>
<feature type="transmembrane region" description="Helical" evidence="9">
    <location>
        <begin position="130"/>
        <end position="148"/>
    </location>
</feature>
<keyword evidence="6 9" id="KW-0472">Membrane</keyword>
<accession>A0A9P6B412</accession>
<feature type="transmembrane region" description="Helical" evidence="9">
    <location>
        <begin position="24"/>
        <end position="45"/>
    </location>
</feature>
<dbReference type="GO" id="GO:0015271">
    <property type="term" value="F:outward rectifier potassium channel activity"/>
    <property type="evidence" value="ECO:0007669"/>
    <property type="project" value="TreeGrafter"/>
</dbReference>
<dbReference type="Proteomes" id="UP000886523">
    <property type="component" value="Unassembled WGS sequence"/>
</dbReference>
<keyword evidence="12" id="KW-1185">Reference proteome</keyword>
<evidence type="ECO:0000256" key="2">
    <source>
        <dbReference type="ARBA" id="ARBA00022448"/>
    </source>
</evidence>
<feature type="transmembrane region" description="Helical" evidence="9">
    <location>
        <begin position="154"/>
        <end position="172"/>
    </location>
</feature>
<keyword evidence="3 8" id="KW-0812">Transmembrane</keyword>
<protein>
    <recommendedName>
        <fullName evidence="10">Potassium channel domain-containing protein</fullName>
    </recommendedName>
</protein>